<evidence type="ECO:0000313" key="2">
    <source>
        <dbReference type="EMBL" id="KAK1569501.1"/>
    </source>
</evidence>
<dbReference type="Proteomes" id="UP001230504">
    <property type="component" value="Unassembled WGS sequence"/>
</dbReference>
<accession>A0AAD8PKP0</accession>
<feature type="signal peptide" evidence="1">
    <location>
        <begin position="1"/>
        <end position="32"/>
    </location>
</feature>
<keyword evidence="1" id="KW-0732">Signal</keyword>
<name>A0AAD8PKP0_9PEZI</name>
<feature type="chain" id="PRO_5042209472" description="Secreted protein" evidence="1">
    <location>
        <begin position="33"/>
        <end position="194"/>
    </location>
</feature>
<keyword evidence="3" id="KW-1185">Reference proteome</keyword>
<dbReference type="RefSeq" id="XP_060407736.1">
    <property type="nucleotide sequence ID" value="XM_060565156.1"/>
</dbReference>
<evidence type="ECO:0008006" key="4">
    <source>
        <dbReference type="Google" id="ProtNLM"/>
    </source>
</evidence>
<proteinExistence type="predicted"/>
<reference evidence="2" key="1">
    <citation type="submission" date="2021-06" db="EMBL/GenBank/DDBJ databases">
        <title>Comparative genomics, transcriptomics and evolutionary studies reveal genomic signatures of adaptation to plant cell wall in hemibiotrophic fungi.</title>
        <authorList>
            <consortium name="DOE Joint Genome Institute"/>
            <person name="Baroncelli R."/>
            <person name="Diaz J.F."/>
            <person name="Benocci T."/>
            <person name="Peng M."/>
            <person name="Battaglia E."/>
            <person name="Haridas S."/>
            <person name="Andreopoulos W."/>
            <person name="Labutti K."/>
            <person name="Pangilinan J."/>
            <person name="Floch G.L."/>
            <person name="Makela M.R."/>
            <person name="Henrissat B."/>
            <person name="Grigoriev I.V."/>
            <person name="Crouch J.A."/>
            <person name="De Vries R.P."/>
            <person name="Sukno S.A."/>
            <person name="Thon M.R."/>
        </authorList>
    </citation>
    <scope>NUCLEOTIDE SEQUENCE</scope>
    <source>
        <strain evidence="2">CBS 125086</strain>
    </source>
</reference>
<sequence length="194" mass="22022">MLIFSSLSLSATKIWLRLQFFFFLFFPFEPEAQKLFLEWASGGVFPFPFLLVPTSAKKSQRGEKNQSPAYWCERRLRTLCPSSERKIWFPFHTRRFASATPSFSHGGAWGRKPFACQEDTAKACSFLSCCSAHPLGERLTPPLHYHHSHTLCLSPQGIAYNNLGLLSLVSHEDPLLIIDTSKTPKAPLYTCHVL</sequence>
<gene>
    <name evidence="2" type="ORF">LY79DRAFT_84222</name>
</gene>
<evidence type="ECO:0000313" key="3">
    <source>
        <dbReference type="Proteomes" id="UP001230504"/>
    </source>
</evidence>
<evidence type="ECO:0000256" key="1">
    <source>
        <dbReference type="SAM" id="SignalP"/>
    </source>
</evidence>
<dbReference type="GeneID" id="85449396"/>
<dbReference type="EMBL" id="JAHLJV010000132">
    <property type="protein sequence ID" value="KAK1569501.1"/>
    <property type="molecule type" value="Genomic_DNA"/>
</dbReference>
<dbReference type="AlphaFoldDB" id="A0AAD8PKP0"/>
<comment type="caution">
    <text evidence="2">The sequence shown here is derived from an EMBL/GenBank/DDBJ whole genome shotgun (WGS) entry which is preliminary data.</text>
</comment>
<organism evidence="2 3">
    <name type="scientific">Colletotrichum navitas</name>
    <dbReference type="NCBI Taxonomy" id="681940"/>
    <lineage>
        <taxon>Eukaryota</taxon>
        <taxon>Fungi</taxon>
        <taxon>Dikarya</taxon>
        <taxon>Ascomycota</taxon>
        <taxon>Pezizomycotina</taxon>
        <taxon>Sordariomycetes</taxon>
        <taxon>Hypocreomycetidae</taxon>
        <taxon>Glomerellales</taxon>
        <taxon>Glomerellaceae</taxon>
        <taxon>Colletotrichum</taxon>
        <taxon>Colletotrichum graminicola species complex</taxon>
    </lineage>
</organism>
<protein>
    <recommendedName>
        <fullName evidence="4">Secreted protein</fullName>
    </recommendedName>
</protein>